<reference evidence="2 3" key="1">
    <citation type="submission" date="2018-05" db="EMBL/GenBank/DDBJ databases">
        <authorList>
            <person name="Lanie J.A."/>
            <person name="Ng W.-L."/>
            <person name="Kazmierczak K.M."/>
            <person name="Andrzejewski T.M."/>
            <person name="Davidsen T.M."/>
            <person name="Wayne K.J."/>
            <person name="Tettelin H."/>
            <person name="Glass J.I."/>
            <person name="Rusch D."/>
            <person name="Podicherti R."/>
            <person name="Tsui H.-C.T."/>
            <person name="Winkler M.E."/>
        </authorList>
    </citation>
    <scope>NUCLEOTIDE SEQUENCE [LARGE SCALE GENOMIC DNA]</scope>
    <source>
        <strain evidence="2 3">BUT-10</strain>
    </source>
</reference>
<evidence type="ECO:0000313" key="2">
    <source>
        <dbReference type="EMBL" id="RAK62744.1"/>
    </source>
</evidence>
<protein>
    <recommendedName>
        <fullName evidence="4">UrcA family protein</fullName>
    </recommendedName>
</protein>
<dbReference type="Proteomes" id="UP000249524">
    <property type="component" value="Unassembled WGS sequence"/>
</dbReference>
<dbReference type="NCBIfam" id="TIGR04433">
    <property type="entry name" value="UrcA_uranyl"/>
    <property type="match status" value="1"/>
</dbReference>
<sequence>MGHSKYSFPCRRTTPSEAPTASRETTMTNFATRISGVAMLALAALPIAALPAQSLAATSVKVADLNLSSPEGQAAFAKRADTAARTYCGNVYSLIERSTCRVAVKAELDEKVAVARAAQLVQASQTFAAR</sequence>
<evidence type="ECO:0000313" key="3">
    <source>
        <dbReference type="Proteomes" id="UP000249524"/>
    </source>
</evidence>
<organism evidence="2 3">
    <name type="scientific">Phenylobacterium kunshanense</name>
    <dbReference type="NCBI Taxonomy" id="1445034"/>
    <lineage>
        <taxon>Bacteria</taxon>
        <taxon>Pseudomonadati</taxon>
        <taxon>Pseudomonadota</taxon>
        <taxon>Alphaproteobacteria</taxon>
        <taxon>Caulobacterales</taxon>
        <taxon>Caulobacteraceae</taxon>
        <taxon>Phenylobacterium</taxon>
    </lineage>
</organism>
<name>A0A328BAM3_9CAUL</name>
<keyword evidence="3" id="KW-1185">Reference proteome</keyword>
<comment type="caution">
    <text evidence="2">The sequence shown here is derived from an EMBL/GenBank/DDBJ whole genome shotgun (WGS) entry which is preliminary data.</text>
</comment>
<feature type="compositionally biased region" description="Polar residues" evidence="1">
    <location>
        <begin position="13"/>
        <end position="23"/>
    </location>
</feature>
<evidence type="ECO:0000256" key="1">
    <source>
        <dbReference type="SAM" id="MobiDB-lite"/>
    </source>
</evidence>
<dbReference type="AlphaFoldDB" id="A0A328BAM3"/>
<accession>A0A328BAM3</accession>
<gene>
    <name evidence="2" type="ORF">DJ019_17950</name>
</gene>
<feature type="region of interest" description="Disordered" evidence="1">
    <location>
        <begin position="1"/>
        <end position="23"/>
    </location>
</feature>
<dbReference type="InterPro" id="IPR030972">
    <property type="entry name" value="UrcA_uranyl"/>
</dbReference>
<proteinExistence type="predicted"/>
<dbReference type="EMBL" id="QFYS01000010">
    <property type="protein sequence ID" value="RAK62744.1"/>
    <property type="molecule type" value="Genomic_DNA"/>
</dbReference>
<evidence type="ECO:0008006" key="4">
    <source>
        <dbReference type="Google" id="ProtNLM"/>
    </source>
</evidence>